<dbReference type="EMBL" id="JAFHLR010000017">
    <property type="protein sequence ID" value="KAG5481888.1"/>
    <property type="molecule type" value="Genomic_DNA"/>
</dbReference>
<dbReference type="GeneID" id="92362808"/>
<protein>
    <submittedName>
        <fullName evidence="2">Uncharacterized protein</fullName>
    </submittedName>
</protein>
<comment type="caution">
    <text evidence="2">The sequence shown here is derived from an EMBL/GenBank/DDBJ whole genome shotgun (WGS) entry which is preliminary data.</text>
</comment>
<proteinExistence type="predicted"/>
<dbReference type="AlphaFoldDB" id="A0A836HSM6"/>
<dbReference type="KEGG" id="loi:92362808"/>
<evidence type="ECO:0000256" key="1">
    <source>
        <dbReference type="SAM" id="MobiDB-lite"/>
    </source>
</evidence>
<evidence type="ECO:0000313" key="2">
    <source>
        <dbReference type="EMBL" id="KAG5481888.1"/>
    </source>
</evidence>
<dbReference type="Proteomes" id="UP000674143">
    <property type="component" value="Unassembled WGS sequence"/>
</dbReference>
<reference evidence="3" key="1">
    <citation type="journal article" date="2021" name="Microbiol. Resour. Announc.">
        <title>LGAAP: Leishmaniinae Genome Assembly and Annotation Pipeline.</title>
        <authorList>
            <person name="Almutairi H."/>
            <person name="Urbaniak M.D."/>
            <person name="Bates M.D."/>
            <person name="Jariyapan N."/>
            <person name="Kwakye-Nuako G."/>
            <person name="Thomaz-Soccol V."/>
            <person name="Al-Salem W.S."/>
            <person name="Dillon R.J."/>
            <person name="Bates P.A."/>
            <person name="Gatherer D."/>
        </authorList>
    </citation>
    <scope>NUCLEOTIDE SEQUENCE [LARGE SCALE GENOMIC DNA]</scope>
</reference>
<organism evidence="2 3">
    <name type="scientific">Leishmania orientalis</name>
    <dbReference type="NCBI Taxonomy" id="2249476"/>
    <lineage>
        <taxon>Eukaryota</taxon>
        <taxon>Discoba</taxon>
        <taxon>Euglenozoa</taxon>
        <taxon>Kinetoplastea</taxon>
        <taxon>Metakinetoplastina</taxon>
        <taxon>Trypanosomatida</taxon>
        <taxon>Trypanosomatidae</taxon>
        <taxon>Leishmaniinae</taxon>
        <taxon>Leishmania</taxon>
    </lineage>
</organism>
<keyword evidence="3" id="KW-1185">Reference proteome</keyword>
<sequence length="75" mass="7809">MTKMVLAANGVGRNATAADCGPTDMRFAPAAVGHGDVTSLSMDMPSLHGSTRGGSPSRRLWHGQVFPLRSTTSHS</sequence>
<reference evidence="3" key="2">
    <citation type="journal article" date="2021" name="Sci. Data">
        <title>Chromosome-scale genome sequencing, assembly and annotation of six genomes from subfamily Leishmaniinae.</title>
        <authorList>
            <person name="Almutairi H."/>
            <person name="Urbaniak M.D."/>
            <person name="Bates M.D."/>
            <person name="Jariyapan N."/>
            <person name="Kwakye-Nuako G."/>
            <person name="Thomaz Soccol V."/>
            <person name="Al-Salem W.S."/>
            <person name="Dillon R.J."/>
            <person name="Bates P.A."/>
            <person name="Gatherer D."/>
        </authorList>
    </citation>
    <scope>NUCLEOTIDE SEQUENCE [LARGE SCALE GENOMIC DNA]</scope>
</reference>
<dbReference type="RefSeq" id="XP_067064248.1">
    <property type="nucleotide sequence ID" value="XM_067208874.1"/>
</dbReference>
<evidence type="ECO:0000313" key="3">
    <source>
        <dbReference type="Proteomes" id="UP000674143"/>
    </source>
</evidence>
<gene>
    <name evidence="2" type="ORF">LSCM4_06967</name>
</gene>
<accession>A0A836HSM6</accession>
<feature type="region of interest" description="Disordered" evidence="1">
    <location>
        <begin position="42"/>
        <end position="75"/>
    </location>
</feature>
<name>A0A836HSM6_9TRYP</name>